<proteinExistence type="predicted"/>
<evidence type="ECO:0000256" key="1">
    <source>
        <dbReference type="SAM" id="MobiDB-lite"/>
    </source>
</evidence>
<dbReference type="AlphaFoldDB" id="A0AAV9Z5Q7"/>
<dbReference type="Proteomes" id="UP001362999">
    <property type="component" value="Unassembled WGS sequence"/>
</dbReference>
<evidence type="ECO:0000313" key="3">
    <source>
        <dbReference type="Proteomes" id="UP001362999"/>
    </source>
</evidence>
<feature type="compositionally biased region" description="Low complexity" evidence="1">
    <location>
        <begin position="191"/>
        <end position="209"/>
    </location>
</feature>
<reference evidence="2 3" key="1">
    <citation type="journal article" date="2024" name="J Genomics">
        <title>Draft genome sequencing and assembly of Favolaschia claudopus CIRM-BRFM 2984 isolated from oak limbs.</title>
        <authorList>
            <person name="Navarro D."/>
            <person name="Drula E."/>
            <person name="Chaduli D."/>
            <person name="Cazenave R."/>
            <person name="Ahrendt S."/>
            <person name="Wang J."/>
            <person name="Lipzen A."/>
            <person name="Daum C."/>
            <person name="Barry K."/>
            <person name="Grigoriev I.V."/>
            <person name="Favel A."/>
            <person name="Rosso M.N."/>
            <person name="Martin F."/>
        </authorList>
    </citation>
    <scope>NUCLEOTIDE SEQUENCE [LARGE SCALE GENOMIC DNA]</scope>
    <source>
        <strain evidence="2 3">CIRM-BRFM 2984</strain>
    </source>
</reference>
<feature type="region of interest" description="Disordered" evidence="1">
    <location>
        <begin position="91"/>
        <end position="225"/>
    </location>
</feature>
<feature type="region of interest" description="Disordered" evidence="1">
    <location>
        <begin position="912"/>
        <end position="932"/>
    </location>
</feature>
<accession>A0AAV9Z5Q7</accession>
<name>A0AAV9Z5Q7_9AGAR</name>
<keyword evidence="3" id="KW-1185">Reference proteome</keyword>
<organism evidence="2 3">
    <name type="scientific">Favolaschia claudopus</name>
    <dbReference type="NCBI Taxonomy" id="2862362"/>
    <lineage>
        <taxon>Eukaryota</taxon>
        <taxon>Fungi</taxon>
        <taxon>Dikarya</taxon>
        <taxon>Basidiomycota</taxon>
        <taxon>Agaricomycotina</taxon>
        <taxon>Agaricomycetes</taxon>
        <taxon>Agaricomycetidae</taxon>
        <taxon>Agaricales</taxon>
        <taxon>Marasmiineae</taxon>
        <taxon>Mycenaceae</taxon>
        <taxon>Favolaschia</taxon>
    </lineage>
</organism>
<comment type="caution">
    <text evidence="2">The sequence shown here is derived from an EMBL/GenBank/DDBJ whole genome shotgun (WGS) entry which is preliminary data.</text>
</comment>
<gene>
    <name evidence="2" type="ORF">R3P38DRAFT_3495921</name>
</gene>
<dbReference type="EMBL" id="JAWWNJ010000206">
    <property type="protein sequence ID" value="KAK6971686.1"/>
    <property type="molecule type" value="Genomic_DNA"/>
</dbReference>
<feature type="compositionally biased region" description="Basic residues" evidence="1">
    <location>
        <begin position="210"/>
        <end position="220"/>
    </location>
</feature>
<feature type="compositionally biased region" description="Basic residues" evidence="1">
    <location>
        <begin position="914"/>
        <end position="930"/>
    </location>
</feature>
<evidence type="ECO:0000313" key="2">
    <source>
        <dbReference type="EMBL" id="KAK6971686.1"/>
    </source>
</evidence>
<feature type="compositionally biased region" description="Polar residues" evidence="1">
    <location>
        <begin position="106"/>
        <end position="115"/>
    </location>
</feature>
<sequence>MAWNSLASQWLASLSFLPLPPRNLMSQVDSATTDKIRQIVAAAGEDQVSRYIHETFPPPLVAIGYYSAENAPNWLDIDKFMGWLSRSFQSSHPSLPSTPMHHTVPRPSQQHSQRSPLPATYPPSSPSVLPSSSPMPPTSSSAAQFRPSPSIAGRSEHRNAATLSDFEPEEPPPVPLLRTVVTPSQLKRQRSAAISISSDSNSDSETPPSTRKRSKKKSKHRREEPQAIVISKQFSVPELRTVTEPQSCWSIPRPGEDFAYLLDMREDEREWVNKKKEPLSMIAIIKAEDQDAWGQGTGGSLTKATKVAALDNVLCQVASHRCQGIYKCSQLDLPLLNNHQRYEPDDDAMRELWEAERAVNVRDTSSSHIRAASFYREVHEKKKCPFVRPDGSPCPGKPVYRKLKQMNYDGKYGFIGCQFYAPNQQHRFVSIYRDADEHLVLELFQNNGEFLSPPTAISASCARVLPPRQGGKGDQVCPYSHVDAFGKILKGKIIHHSCDATIRIFAPIDRTDRRAIVYLSGPHNHPRHPETKLTRKGKDAYKTAITLAGPNSSVLRTDHAETSVKLFEGMPPISVSGALANSRIKRKMIYDFATVDNPYGLGWEGEVTSQKMRDTMPPEKRYIQFLTSDDGVQFVLTMLPYLGNRIHVAKVSLHDNTYVRVHGIWKEWEVVIWDDKLDFRATIARVYSQHESKEVFAKMWPALWDTIARVTGVEVKFKFIHGEGLRAVLLDGNKPQAQALGLDLVLRNKPHLSGVYERDPQKILKYILRTCVFHIQRKFAEMAKVVPDEEMGRIRRCLYLKSHAELEIFIEQCKKSDHKVVRDWISDKDSIKEWFWPSINEFLSEIPREDWYLTPGDTNLNESAHPYTNQHTGTNLPLLVAIQTAYKLDLQTEAKIKLMEEKCVLINHNNSKTMRSRRNSSRRESHHRKAVERMEATDELEAIDLALTQQAEATKQLKERKKEIRAVTGVKKTKKRGEKSKAALPDAEEMAGVIEPSPHSSPAQGTRLRFEELTNYTSNLEFELAPELEPQQFTLDGFEGFNPLGFDLENLPYSYLDPGLAQDFD</sequence>
<protein>
    <submittedName>
        <fullName evidence="2">Uncharacterized protein</fullName>
    </submittedName>
</protein>